<sequence length="122" mass="13200">MTAVLRSVFDWKVRGFRVTEIIGVAILAAVVVSVYFVKAQAARQSAEIATLQRDISDERQRVRLLTAETARLEEPGRLEALSRQAGLAPISVEQRADLDSLPALASGQTTPEPADVEAEAAQ</sequence>
<feature type="transmembrane region" description="Helical" evidence="3">
    <location>
        <begin position="15"/>
        <end position="37"/>
    </location>
</feature>
<keyword evidence="3" id="KW-1133">Transmembrane helix</keyword>
<protein>
    <submittedName>
        <fullName evidence="4">Cell division protein FtsL</fullName>
    </submittedName>
</protein>
<evidence type="ECO:0000313" key="4">
    <source>
        <dbReference type="EMBL" id="GAD58916.1"/>
    </source>
</evidence>
<evidence type="ECO:0000256" key="1">
    <source>
        <dbReference type="SAM" id="Coils"/>
    </source>
</evidence>
<keyword evidence="4" id="KW-0132">Cell division</keyword>
<dbReference type="RefSeq" id="WP_021697012.1">
    <property type="nucleotide sequence ID" value="NZ_BATC01000014.1"/>
</dbReference>
<comment type="caution">
    <text evidence="4">The sequence shown here is derived from an EMBL/GenBank/DDBJ whole genome shotgun (WGS) entry which is preliminary data.</text>
</comment>
<dbReference type="GO" id="GO:0051301">
    <property type="term" value="P:cell division"/>
    <property type="evidence" value="ECO:0007669"/>
    <property type="project" value="UniProtKB-KW"/>
</dbReference>
<evidence type="ECO:0000256" key="2">
    <source>
        <dbReference type="SAM" id="MobiDB-lite"/>
    </source>
</evidence>
<proteinExistence type="predicted"/>
<feature type="region of interest" description="Disordered" evidence="2">
    <location>
        <begin position="101"/>
        <end position="122"/>
    </location>
</feature>
<keyword evidence="3" id="KW-0472">Membrane</keyword>
<keyword evidence="4" id="KW-0131">Cell cycle</keyword>
<dbReference type="OrthoDB" id="7173609at2"/>
<dbReference type="AlphaFoldDB" id="A0A8E0KJJ1"/>
<keyword evidence="3" id="KW-0812">Transmembrane</keyword>
<dbReference type="Proteomes" id="UP000016569">
    <property type="component" value="Unassembled WGS sequence"/>
</dbReference>
<evidence type="ECO:0000256" key="3">
    <source>
        <dbReference type="SAM" id="Phobius"/>
    </source>
</evidence>
<reference evidence="5" key="1">
    <citation type="journal article" date="2013" name="Genome Announc.">
        <title>Draft Genome Sequence of the Dimorphic Prosthecate Bacterium Brevundimonas abyssalis TAR-001T.</title>
        <authorList>
            <person name="Tsubouchi T."/>
            <person name="Nishi S."/>
            <person name="Usui K."/>
            <person name="Shimane Y."/>
            <person name="Takaki Y."/>
            <person name="Maruyama T."/>
            <person name="Hatada Y."/>
        </authorList>
    </citation>
    <scope>NUCLEOTIDE SEQUENCE [LARGE SCALE GENOMIC DNA]</scope>
    <source>
        <strain evidence="5">TAR-001</strain>
    </source>
</reference>
<dbReference type="EMBL" id="BATC01000014">
    <property type="protein sequence ID" value="GAD58916.1"/>
    <property type="molecule type" value="Genomic_DNA"/>
</dbReference>
<keyword evidence="5" id="KW-1185">Reference proteome</keyword>
<evidence type="ECO:0000313" key="5">
    <source>
        <dbReference type="Proteomes" id="UP000016569"/>
    </source>
</evidence>
<organism evidence="4 5">
    <name type="scientific">Brevundimonas abyssalis TAR-001</name>
    <dbReference type="NCBI Taxonomy" id="1391729"/>
    <lineage>
        <taxon>Bacteria</taxon>
        <taxon>Pseudomonadati</taxon>
        <taxon>Pseudomonadota</taxon>
        <taxon>Alphaproteobacteria</taxon>
        <taxon>Caulobacterales</taxon>
        <taxon>Caulobacteraceae</taxon>
        <taxon>Brevundimonas</taxon>
    </lineage>
</organism>
<feature type="coiled-coil region" evidence="1">
    <location>
        <begin position="41"/>
        <end position="68"/>
    </location>
</feature>
<keyword evidence="1" id="KW-0175">Coiled coil</keyword>
<name>A0A8E0KJJ1_9CAUL</name>
<accession>A0A8E0KJJ1</accession>
<gene>
    <name evidence="4" type="ORF">MBEBAB_1166</name>
</gene>